<dbReference type="RefSeq" id="XP_024665501.1">
    <property type="nucleotide sequence ID" value="XM_024809733.1"/>
</dbReference>
<evidence type="ECO:0000313" key="2">
    <source>
        <dbReference type="EMBL" id="PRT55556.1"/>
    </source>
</evidence>
<dbReference type="EMBL" id="NDIQ01000021">
    <property type="protein sequence ID" value="PRT55556.1"/>
    <property type="molecule type" value="Genomic_DNA"/>
</dbReference>
<dbReference type="Proteomes" id="UP000238350">
    <property type="component" value="Unassembled WGS sequence"/>
</dbReference>
<proteinExistence type="predicted"/>
<reference evidence="2 3" key="1">
    <citation type="submission" date="2017-04" db="EMBL/GenBank/DDBJ databases">
        <title>Genome sequencing of [Candida] sorbophila.</title>
        <authorList>
            <person name="Ahn J.O."/>
        </authorList>
    </citation>
    <scope>NUCLEOTIDE SEQUENCE [LARGE SCALE GENOMIC DNA]</scope>
    <source>
        <strain evidence="2 3">DS02</strain>
    </source>
</reference>
<name>A0A2T0FKN8_9ASCO</name>
<gene>
    <name evidence="2" type="ORF">B9G98_03176</name>
</gene>
<feature type="region of interest" description="Disordered" evidence="1">
    <location>
        <begin position="1"/>
        <end position="50"/>
    </location>
</feature>
<organism evidence="2 3">
    <name type="scientific">Wickerhamiella sorbophila</name>
    <dbReference type="NCBI Taxonomy" id="45607"/>
    <lineage>
        <taxon>Eukaryota</taxon>
        <taxon>Fungi</taxon>
        <taxon>Dikarya</taxon>
        <taxon>Ascomycota</taxon>
        <taxon>Saccharomycotina</taxon>
        <taxon>Dipodascomycetes</taxon>
        <taxon>Dipodascales</taxon>
        <taxon>Trichomonascaceae</taxon>
        <taxon>Wickerhamiella</taxon>
    </lineage>
</organism>
<protein>
    <submittedName>
        <fullName evidence="2">Uncharacterized protein</fullName>
    </submittedName>
</protein>
<keyword evidence="3" id="KW-1185">Reference proteome</keyword>
<dbReference type="GeneID" id="36516924"/>
<comment type="caution">
    <text evidence="2">The sequence shown here is derived from an EMBL/GenBank/DDBJ whole genome shotgun (WGS) entry which is preliminary data.</text>
</comment>
<feature type="region of interest" description="Disordered" evidence="1">
    <location>
        <begin position="103"/>
        <end position="150"/>
    </location>
</feature>
<dbReference type="AlphaFoldDB" id="A0A2T0FKN8"/>
<accession>A0A2T0FKN8</accession>
<sequence length="150" mass="17000">MPNRRMSMRLATIVEASPPSRSPKKPPRRMSLGVNIPVDQRPPRKAPKEADQCTSFNIGTMAKPLNPVTPASEWRRKSLDFGKSTMLQKTLHARRQSLPCRSREMKEIRTTAITNPTNDRAARRKGTSKGDQRIPSYARPTASSLRHRRT</sequence>
<evidence type="ECO:0000313" key="3">
    <source>
        <dbReference type="Proteomes" id="UP000238350"/>
    </source>
</evidence>
<evidence type="ECO:0000256" key="1">
    <source>
        <dbReference type="SAM" id="MobiDB-lite"/>
    </source>
</evidence>